<dbReference type="EMBL" id="JAELUQ010000002">
    <property type="protein sequence ID" value="KAG7418826.1"/>
    <property type="molecule type" value="Genomic_DNA"/>
</dbReference>
<accession>A0A8J5P501</accession>
<proteinExistence type="predicted"/>
<name>A0A8J5P501_FUSOX</name>
<dbReference type="Proteomes" id="UP000694050">
    <property type="component" value="Unassembled WGS sequence"/>
</dbReference>
<gene>
    <name evidence="1" type="ORF">Forpe1208_v002263</name>
</gene>
<organism evidence="1 2">
    <name type="scientific">Fusarium oxysporum f. sp. rapae</name>
    <dbReference type="NCBI Taxonomy" id="485398"/>
    <lineage>
        <taxon>Eukaryota</taxon>
        <taxon>Fungi</taxon>
        <taxon>Dikarya</taxon>
        <taxon>Ascomycota</taxon>
        <taxon>Pezizomycotina</taxon>
        <taxon>Sordariomycetes</taxon>
        <taxon>Hypocreomycetidae</taxon>
        <taxon>Hypocreales</taxon>
        <taxon>Nectriaceae</taxon>
        <taxon>Fusarium</taxon>
        <taxon>Fusarium oxysporum species complex</taxon>
    </lineage>
</organism>
<comment type="caution">
    <text evidence="1">The sequence shown here is derived from an EMBL/GenBank/DDBJ whole genome shotgun (WGS) entry which is preliminary data.</text>
</comment>
<dbReference type="AlphaFoldDB" id="A0A8J5P501"/>
<evidence type="ECO:0000313" key="1">
    <source>
        <dbReference type="EMBL" id="KAG7418826.1"/>
    </source>
</evidence>
<protein>
    <submittedName>
        <fullName evidence="1">Uncharacterized protein</fullName>
    </submittedName>
</protein>
<sequence>MNHYHALDSSGCRAAFAHTSAETATPSRSVPRPVVPYKPAGYSVGRLACTHCVHMYIRSLEAALTDPEIADDIVKVPFINCTFDNPNASRYAKCANRKGKCHPPLNMLEVAARLPLLGGESQSHVPEAPLLYSQAVATRRLTRAQLYTTPLVTDSPAYWRAYAES</sequence>
<evidence type="ECO:0000313" key="2">
    <source>
        <dbReference type="Proteomes" id="UP000694050"/>
    </source>
</evidence>
<reference evidence="1" key="1">
    <citation type="submission" date="2021-04" db="EMBL/GenBank/DDBJ databases">
        <title>First draft genome resource for Brassicaceae pathogens Fusarium oxysporum f. sp. raphani and Fusarium oxysporum f. sp. rapae.</title>
        <authorList>
            <person name="Asai S."/>
        </authorList>
    </citation>
    <scope>NUCLEOTIDE SEQUENCE</scope>
    <source>
        <strain evidence="1">Tf1208</strain>
    </source>
</reference>